<accession>I3D9Y2</accession>
<dbReference type="Proteomes" id="UP000006457">
    <property type="component" value="Unassembled WGS sequence"/>
</dbReference>
<dbReference type="EMBL" id="AJSX01000036">
    <property type="protein sequence ID" value="EIJ68525.1"/>
    <property type="molecule type" value="Genomic_DNA"/>
</dbReference>
<keyword evidence="4" id="KW-1185">Reference proteome</keyword>
<evidence type="ECO:0000313" key="3">
    <source>
        <dbReference type="EMBL" id="EIJ68525.1"/>
    </source>
</evidence>
<dbReference type="InterPro" id="IPR007896">
    <property type="entry name" value="BTP_bacteria"/>
</dbReference>
<feature type="transmembrane region" description="Helical" evidence="1">
    <location>
        <begin position="12"/>
        <end position="32"/>
    </location>
</feature>
<dbReference type="eggNOG" id="COG4125">
    <property type="taxonomic scope" value="Bacteria"/>
</dbReference>
<sequence>MSFLERIFHSALFEIGAILLSIAFIWIMTGTAGSHESITMILISLIAMVWNFIFNWVFDQFFTGPKEHRSAKLRLFHATSFEGGLLIITLPIIAYCLNISLIAAFFMDLGISIMIVIYGYLFNWIYAHLRPLIISNRQ</sequence>
<feature type="transmembrane region" description="Helical" evidence="1">
    <location>
        <begin position="109"/>
        <end position="129"/>
    </location>
</feature>
<dbReference type="InterPro" id="IPR058208">
    <property type="entry name" value="PACE"/>
</dbReference>
<keyword evidence="1 3" id="KW-0812">Transmembrane</keyword>
<dbReference type="AlphaFoldDB" id="I3D9Y2"/>
<proteinExistence type="predicted"/>
<evidence type="ECO:0000259" key="2">
    <source>
        <dbReference type="Pfam" id="PF05232"/>
    </source>
</evidence>
<feature type="domain" description="Chlorhexidine efflux transporter" evidence="2">
    <location>
        <begin position="69"/>
        <end position="131"/>
    </location>
</feature>
<reference evidence="3 4" key="1">
    <citation type="submission" date="2012-03" db="EMBL/GenBank/DDBJ databases">
        <authorList>
            <person name="Harkins D.M."/>
            <person name="Madupu R."/>
            <person name="Durkin A.S."/>
            <person name="Torralba M."/>
            <person name="Methe B."/>
            <person name="Sutton G.G."/>
            <person name="Nelson K.E."/>
        </authorList>
    </citation>
    <scope>NUCLEOTIDE SEQUENCE [LARGE SCALE GENOMIC DNA]</scope>
    <source>
        <strain evidence="3 4">CCUG 2042</strain>
    </source>
</reference>
<keyword evidence="1" id="KW-1133">Transmembrane helix</keyword>
<dbReference type="NCBIfam" id="NF033664">
    <property type="entry name" value="PACE_transport"/>
    <property type="match status" value="1"/>
</dbReference>
<organism evidence="3 4">
    <name type="scientific">Pasteurella bettyae CCUG 2042</name>
    <dbReference type="NCBI Taxonomy" id="1095749"/>
    <lineage>
        <taxon>Bacteria</taxon>
        <taxon>Pseudomonadati</taxon>
        <taxon>Pseudomonadota</taxon>
        <taxon>Gammaproteobacteria</taxon>
        <taxon>Pasteurellales</taxon>
        <taxon>Pasteurellaceae</taxon>
        <taxon>Pasteurella</taxon>
    </lineage>
</organism>
<feature type="domain" description="Chlorhexidine efflux transporter" evidence="2">
    <location>
        <begin position="1"/>
        <end position="62"/>
    </location>
</feature>
<dbReference type="OrthoDB" id="1631120at2"/>
<protein>
    <submittedName>
        <fullName evidence="3">Bacterial transmembrane pair family protein</fullName>
    </submittedName>
</protein>
<dbReference type="RefSeq" id="WP_005761128.1">
    <property type="nucleotide sequence ID" value="NZ_AJSX01000036.1"/>
</dbReference>
<gene>
    <name evidence="3" type="ORF">HMPREF1052_1667</name>
</gene>
<name>I3D9Y2_9PAST</name>
<dbReference type="Pfam" id="PF05232">
    <property type="entry name" value="BTP"/>
    <property type="match status" value="2"/>
</dbReference>
<keyword evidence="1" id="KW-0472">Membrane</keyword>
<evidence type="ECO:0000256" key="1">
    <source>
        <dbReference type="SAM" id="Phobius"/>
    </source>
</evidence>
<dbReference type="PATRIC" id="fig|1095749.3.peg.1582"/>
<comment type="caution">
    <text evidence="3">The sequence shown here is derived from an EMBL/GenBank/DDBJ whole genome shotgun (WGS) entry which is preliminary data.</text>
</comment>
<feature type="transmembrane region" description="Helical" evidence="1">
    <location>
        <begin position="79"/>
        <end position="103"/>
    </location>
</feature>
<evidence type="ECO:0000313" key="4">
    <source>
        <dbReference type="Proteomes" id="UP000006457"/>
    </source>
</evidence>
<feature type="transmembrane region" description="Helical" evidence="1">
    <location>
        <begin position="38"/>
        <end position="58"/>
    </location>
</feature>